<reference evidence="2" key="3">
    <citation type="submission" date="2015-06" db="UniProtKB">
        <authorList>
            <consortium name="EnsemblMetazoa"/>
        </authorList>
    </citation>
    <scope>IDENTIFICATION</scope>
</reference>
<dbReference type="CTD" id="20202875"/>
<dbReference type="EnsemblMetazoa" id="HelroT169540">
    <property type="protein sequence ID" value="HelroP169540"/>
    <property type="gene ID" value="HelroG169540"/>
</dbReference>
<dbReference type="OrthoDB" id="5806726at2759"/>
<dbReference type="AlphaFoldDB" id="T1F225"/>
<keyword evidence="3" id="KW-1185">Reference proteome</keyword>
<evidence type="ECO:0000313" key="3">
    <source>
        <dbReference type="Proteomes" id="UP000015101"/>
    </source>
</evidence>
<dbReference type="PANTHER" id="PTHR24149:SF14">
    <property type="entry name" value="ANKYRIN REPEAT DOMAIN 12"/>
    <property type="match status" value="1"/>
</dbReference>
<reference evidence="3" key="1">
    <citation type="submission" date="2012-12" db="EMBL/GenBank/DDBJ databases">
        <authorList>
            <person name="Hellsten U."/>
            <person name="Grimwood J."/>
            <person name="Chapman J.A."/>
            <person name="Shapiro H."/>
            <person name="Aerts A."/>
            <person name="Otillar R.P."/>
            <person name="Terry A.Y."/>
            <person name="Boore J.L."/>
            <person name="Simakov O."/>
            <person name="Marletaz F."/>
            <person name="Cho S.-J."/>
            <person name="Edsinger-Gonzales E."/>
            <person name="Havlak P."/>
            <person name="Kuo D.-H."/>
            <person name="Larsson T."/>
            <person name="Lv J."/>
            <person name="Arendt D."/>
            <person name="Savage R."/>
            <person name="Osoegawa K."/>
            <person name="de Jong P."/>
            <person name="Lindberg D.R."/>
            <person name="Seaver E.C."/>
            <person name="Weisblat D.A."/>
            <person name="Putnam N.H."/>
            <person name="Grigoriev I.V."/>
            <person name="Rokhsar D.S."/>
        </authorList>
    </citation>
    <scope>NUCLEOTIDE SEQUENCE</scope>
</reference>
<dbReference type="RefSeq" id="XP_009013582.1">
    <property type="nucleotide sequence ID" value="XM_009015334.1"/>
</dbReference>
<dbReference type="HOGENOM" id="CLU_664447_0_0_1"/>
<dbReference type="PANTHER" id="PTHR24149">
    <property type="entry name" value="ANKYRIN REPEAT DOMAIN-CONTAINING PROTEIN 12"/>
    <property type="match status" value="1"/>
</dbReference>
<evidence type="ECO:0000313" key="1">
    <source>
        <dbReference type="EMBL" id="ESO08652.1"/>
    </source>
</evidence>
<dbReference type="Proteomes" id="UP000015101">
    <property type="component" value="Unassembled WGS sequence"/>
</dbReference>
<proteinExistence type="predicted"/>
<dbReference type="STRING" id="6412.T1F225"/>
<reference evidence="1 3" key="2">
    <citation type="journal article" date="2013" name="Nature">
        <title>Insights into bilaterian evolution from three spiralian genomes.</title>
        <authorList>
            <person name="Simakov O."/>
            <person name="Marletaz F."/>
            <person name="Cho S.J."/>
            <person name="Edsinger-Gonzales E."/>
            <person name="Havlak P."/>
            <person name="Hellsten U."/>
            <person name="Kuo D.H."/>
            <person name="Larsson T."/>
            <person name="Lv J."/>
            <person name="Arendt D."/>
            <person name="Savage R."/>
            <person name="Osoegawa K."/>
            <person name="de Jong P."/>
            <person name="Grimwood J."/>
            <person name="Chapman J.A."/>
            <person name="Shapiro H."/>
            <person name="Aerts A."/>
            <person name="Otillar R.P."/>
            <person name="Terry A.Y."/>
            <person name="Boore J.L."/>
            <person name="Grigoriev I.V."/>
            <person name="Lindberg D.R."/>
            <person name="Seaver E.C."/>
            <person name="Weisblat D.A."/>
            <person name="Putnam N.H."/>
            <person name="Rokhsar D.S."/>
        </authorList>
    </citation>
    <scope>NUCLEOTIDE SEQUENCE</scope>
</reference>
<organism evidence="2 3">
    <name type="scientific">Helobdella robusta</name>
    <name type="common">Californian leech</name>
    <dbReference type="NCBI Taxonomy" id="6412"/>
    <lineage>
        <taxon>Eukaryota</taxon>
        <taxon>Metazoa</taxon>
        <taxon>Spiralia</taxon>
        <taxon>Lophotrochozoa</taxon>
        <taxon>Annelida</taxon>
        <taxon>Clitellata</taxon>
        <taxon>Hirudinea</taxon>
        <taxon>Rhynchobdellida</taxon>
        <taxon>Glossiphoniidae</taxon>
        <taxon>Helobdella</taxon>
    </lineage>
</organism>
<dbReference type="EMBL" id="AMQM01003301">
    <property type="status" value="NOT_ANNOTATED_CDS"/>
    <property type="molecule type" value="Genomic_DNA"/>
</dbReference>
<dbReference type="KEGG" id="hro:HELRODRAFT_169540"/>
<accession>T1F225</accession>
<name>T1F225_HELRO</name>
<dbReference type="InterPro" id="IPR053210">
    <property type="entry name" value="ANKRD12"/>
</dbReference>
<dbReference type="OMA" id="TEHIKER"/>
<dbReference type="GeneID" id="20202875"/>
<dbReference type="EMBL" id="AMQM01003302">
    <property type="status" value="NOT_ANNOTATED_CDS"/>
    <property type="molecule type" value="Genomic_DNA"/>
</dbReference>
<evidence type="ECO:0000313" key="2">
    <source>
        <dbReference type="EnsemblMetazoa" id="HelroP169540"/>
    </source>
</evidence>
<gene>
    <name evidence="2" type="primary">20202875</name>
    <name evidence="1" type="ORF">HELRODRAFT_169540</name>
</gene>
<protein>
    <submittedName>
        <fullName evidence="1 2">Uncharacterized protein</fullName>
    </submittedName>
</protein>
<dbReference type="EMBL" id="KB096080">
    <property type="protein sequence ID" value="ESO08652.1"/>
    <property type="molecule type" value="Genomic_DNA"/>
</dbReference>
<dbReference type="InParanoid" id="T1F225"/>
<sequence>METEEGHQTYSELKMCAGAFEGEYSKLLSMSMILYMWITGSKCETTITLSTSAIQSTSSTSFASSAAQASLLTLTLSTSSSAAAVPDNQINKFEEDEVVQTTGRKHKVKGHKLNHDLHSSRESNSPAYAIPLSSLGSVAAHSAMLKKPPNPYEIYLNFKKKTEEKRVRLSTMSPKPPPKFFDYLMMKGNYKLSQNASLLVKEEALTIFSPSLVPETLRGLYEEQERARNNLQTEHIKERERLTLLSEQETLRIYSRAGRATANQGECLSACAVLCSEDFCSPHDLDNGEGFGGAGGPKDSRSRFNGRHFNAWLQEIVDKYAKLKAKLISRHHQEADILHCTQKLDWEWGMKEKGLYDTQLTPTDIKTFVPLKWVETTECLMGKFMMLLMVIATLTMRKRKTTTTLGSIWPIRMQ</sequence>